<dbReference type="EMBL" id="HBGX01000676">
    <property type="protein sequence ID" value="CAD9550706.1"/>
    <property type="molecule type" value="Transcribed_RNA"/>
</dbReference>
<dbReference type="AlphaFoldDB" id="A0A7S2JKQ6"/>
<accession>A0A7S2JKQ6</accession>
<organism evidence="1">
    <name type="scientific">Cyanoptyche gloeocystis</name>
    <dbReference type="NCBI Taxonomy" id="77922"/>
    <lineage>
        <taxon>Eukaryota</taxon>
        <taxon>Glaucocystophyceae</taxon>
        <taxon>Glaucocystophyceae incertae sedis</taxon>
        <taxon>Cyanoptyche</taxon>
    </lineage>
</organism>
<sequence>MGKEVVLFPHGRRMLVVDEAERKLVDYFLRLDRPNGTLHLRRTGHEYRMHELEFARQLAFLGREGEEVSNMRTLFGLGEPDVLVCVVGYPHVAALRLRLKDGRLPQQ</sequence>
<reference evidence="1" key="1">
    <citation type="submission" date="2021-01" db="EMBL/GenBank/DDBJ databases">
        <authorList>
            <person name="Corre E."/>
            <person name="Pelletier E."/>
            <person name="Niang G."/>
            <person name="Scheremetjew M."/>
            <person name="Finn R."/>
            <person name="Kale V."/>
            <person name="Holt S."/>
            <person name="Cochrane G."/>
            <person name="Meng A."/>
            <person name="Brown T."/>
            <person name="Cohen L."/>
        </authorList>
    </citation>
    <scope>NUCLEOTIDE SEQUENCE</scope>
    <source>
        <strain evidence="1">SAG4.97</strain>
    </source>
</reference>
<protein>
    <submittedName>
        <fullName evidence="1">Uncharacterized protein</fullName>
    </submittedName>
</protein>
<gene>
    <name evidence="1" type="ORF">CGLO1086_LOCUS317</name>
</gene>
<evidence type="ECO:0000313" key="1">
    <source>
        <dbReference type="EMBL" id="CAD9550706.1"/>
    </source>
</evidence>
<name>A0A7S2JKQ6_9EUKA</name>
<proteinExistence type="predicted"/>